<sequence length="34" mass="3580">MRNKTTKIALALGMLLLASQAQADQLADIKPPAS</sequence>
<protein>
    <submittedName>
        <fullName evidence="2">Uncharacterized protein</fullName>
    </submittedName>
</protein>
<dbReference type="EMBL" id="UGLB01000003">
    <property type="protein sequence ID" value="STT50344.1"/>
    <property type="molecule type" value="Genomic_DNA"/>
</dbReference>
<keyword evidence="1" id="KW-0732">Signal</keyword>
<reference evidence="2 3" key="1">
    <citation type="submission" date="2018-06" db="EMBL/GenBank/DDBJ databases">
        <authorList>
            <consortium name="Pathogen Informatics"/>
            <person name="Doyle S."/>
        </authorList>
    </citation>
    <scope>NUCLEOTIDE SEQUENCE [LARGE SCALE GENOMIC DNA]</scope>
    <source>
        <strain evidence="2 3">NCTC9637</strain>
    </source>
</reference>
<feature type="chain" id="PRO_5016615789" evidence="1">
    <location>
        <begin position="24"/>
        <end position="34"/>
    </location>
</feature>
<evidence type="ECO:0000313" key="3">
    <source>
        <dbReference type="Proteomes" id="UP000255099"/>
    </source>
</evidence>
<accession>A0A377W668</accession>
<feature type="signal peptide" evidence="1">
    <location>
        <begin position="1"/>
        <end position="23"/>
    </location>
</feature>
<proteinExistence type="predicted"/>
<organism evidence="2 3">
    <name type="scientific">Klebsiella pneumoniae</name>
    <dbReference type="NCBI Taxonomy" id="573"/>
    <lineage>
        <taxon>Bacteria</taxon>
        <taxon>Pseudomonadati</taxon>
        <taxon>Pseudomonadota</taxon>
        <taxon>Gammaproteobacteria</taxon>
        <taxon>Enterobacterales</taxon>
        <taxon>Enterobacteriaceae</taxon>
        <taxon>Klebsiella/Raoultella group</taxon>
        <taxon>Klebsiella</taxon>
        <taxon>Klebsiella pneumoniae complex</taxon>
    </lineage>
</organism>
<name>A0A377W668_KLEPN</name>
<evidence type="ECO:0000313" key="2">
    <source>
        <dbReference type="EMBL" id="STT50344.1"/>
    </source>
</evidence>
<dbReference type="Proteomes" id="UP000255099">
    <property type="component" value="Unassembled WGS sequence"/>
</dbReference>
<gene>
    <name evidence="2" type="ORF">NCTC9637_05330</name>
</gene>
<dbReference type="AlphaFoldDB" id="A0A377W668"/>
<evidence type="ECO:0000256" key="1">
    <source>
        <dbReference type="SAM" id="SignalP"/>
    </source>
</evidence>